<gene>
    <name evidence="2" type="ORF">SAMN05421789_103193</name>
</gene>
<dbReference type="OrthoDB" id="1119986at2"/>
<sequence length="314" mass="34039">MENNLENKLSMYQKVQFYLTHHADETAAIPMVASLQTELDDQVNTVLALATIVDTDITGYTVDKQTKRTNLTQKILKLSTAIVAYASVNGNSILAEKCDESLSNMGYMRDNDFYTFAQLIIKEAMPIMTDLAPFGVLPTDLSAAAAASEIYLDNIQSPRGQINERSKALADLEKEMEATDDLVRNKLDKVMGIFQATNPSLHVGYLGARSIDGTGSQTPADYEGRISAASIAVVATIPYLPSRSFEIQNLGTVPLTFALSTDAAVLNGVPVTVNAGAYVTRKSLNLNPSDAAEYVLLQNPDPSVSAAYKIWVTE</sequence>
<dbReference type="RefSeq" id="WP_076385837.1">
    <property type="nucleotide sequence ID" value="NZ_FTOI01000003.1"/>
</dbReference>
<reference evidence="3" key="1">
    <citation type="submission" date="2017-01" db="EMBL/GenBank/DDBJ databases">
        <authorList>
            <person name="Varghese N."/>
            <person name="Submissions S."/>
        </authorList>
    </citation>
    <scope>NUCLEOTIDE SEQUENCE [LARGE SCALE GENOMIC DNA]</scope>
    <source>
        <strain evidence="3">DSM 23145</strain>
    </source>
</reference>
<name>A0A1N7KGR1_9FLAO</name>
<feature type="coiled-coil region" evidence="1">
    <location>
        <begin position="162"/>
        <end position="189"/>
    </location>
</feature>
<organism evidence="2 3">
    <name type="scientific">Kaistella chaponensis</name>
    <dbReference type="NCBI Taxonomy" id="713588"/>
    <lineage>
        <taxon>Bacteria</taxon>
        <taxon>Pseudomonadati</taxon>
        <taxon>Bacteroidota</taxon>
        <taxon>Flavobacteriia</taxon>
        <taxon>Flavobacteriales</taxon>
        <taxon>Weeksellaceae</taxon>
        <taxon>Chryseobacterium group</taxon>
        <taxon>Kaistella</taxon>
    </lineage>
</organism>
<evidence type="ECO:0000313" key="2">
    <source>
        <dbReference type="EMBL" id="SIS60778.1"/>
    </source>
</evidence>
<proteinExistence type="predicted"/>
<dbReference type="Proteomes" id="UP000185839">
    <property type="component" value="Unassembled WGS sequence"/>
</dbReference>
<protein>
    <submittedName>
        <fullName evidence="2">Uncharacterized protein</fullName>
    </submittedName>
</protein>
<keyword evidence="1" id="KW-0175">Coiled coil</keyword>
<evidence type="ECO:0000256" key="1">
    <source>
        <dbReference type="SAM" id="Coils"/>
    </source>
</evidence>
<keyword evidence="3" id="KW-1185">Reference proteome</keyword>
<dbReference type="EMBL" id="FTOI01000003">
    <property type="protein sequence ID" value="SIS60778.1"/>
    <property type="molecule type" value="Genomic_DNA"/>
</dbReference>
<evidence type="ECO:0000313" key="3">
    <source>
        <dbReference type="Proteomes" id="UP000185839"/>
    </source>
</evidence>
<dbReference type="AlphaFoldDB" id="A0A1N7KGR1"/>
<accession>A0A1N7KGR1</accession>